<name>A0AAT9GC85_9RICK</name>
<evidence type="ECO:0000313" key="1">
    <source>
        <dbReference type="EMBL" id="BFD47385.1"/>
    </source>
</evidence>
<dbReference type="AlphaFoldDB" id="A0AAT9GC85"/>
<reference evidence="1" key="1">
    <citation type="submission" date="2024-01" db="EMBL/GenBank/DDBJ databases">
        <title>Sequencing the genomes of a sandfly, Sergentomyia squamirostris, and its two endosymbionts.</title>
        <authorList>
            <person name="Itokawa K."/>
            <person name="Sanjoba C."/>
        </authorList>
    </citation>
    <scope>NUCLEOTIDE SEQUENCE</scope>
    <source>
        <strain evidence="1">WSSQ</strain>
    </source>
</reference>
<sequence length="59" mass="6949">MVKTNHTNAYFPCGRLYKYINEALGSAINNNAKTYKILFPWVRLYHSKEDKTAIEKINR</sequence>
<accession>A0AAT9GC85</accession>
<organism evidence="1">
    <name type="scientific">Wolbachia endosymbiont of Sergentomyia squamirostris</name>
    <dbReference type="NCBI Taxonomy" id="3113640"/>
    <lineage>
        <taxon>Bacteria</taxon>
        <taxon>Pseudomonadati</taxon>
        <taxon>Pseudomonadota</taxon>
        <taxon>Alphaproteobacteria</taxon>
        <taxon>Rickettsiales</taxon>
        <taxon>Anaplasmataceae</taxon>
        <taxon>Wolbachieae</taxon>
        <taxon>Wolbachia</taxon>
    </lineage>
</organism>
<proteinExistence type="predicted"/>
<dbReference type="EMBL" id="AP029172">
    <property type="protein sequence ID" value="BFD47385.1"/>
    <property type="molecule type" value="Genomic_DNA"/>
</dbReference>
<gene>
    <name evidence="1" type="ORF">DMENIID0003_04590</name>
</gene>
<protein>
    <recommendedName>
        <fullName evidence="2">Transposase</fullName>
    </recommendedName>
</protein>
<evidence type="ECO:0008006" key="2">
    <source>
        <dbReference type="Google" id="ProtNLM"/>
    </source>
</evidence>